<sequence length="261" mass="28590">MTADTAATHRLLAAGEPDPVEVRNLGAGSRFLLACDHAGRRIPRALGDLGLPESELARHIAWDIGAAGVARGLADRLAAPLVAQVYSRLVIDCNRHPRVPGSMPEVSELTEIPGNRAIHPEQRRARHDEIFRPYHDTLVAELDRRAQAGAATLLVAVHSFTPVFKGVARPWHVGVLYNRNRRLAEIMMALFEAEGDLVVGDNEPYAVGDETDYTIPVHGEQRGIDHVELEIRQDLVADEAGQQAWAERLTRLLSEAAARLG</sequence>
<dbReference type="PIRSF" id="PIRSF029730">
    <property type="entry name" value="UCP029730"/>
    <property type="match status" value="1"/>
</dbReference>
<dbReference type="EMBL" id="FWZX01000016">
    <property type="protein sequence ID" value="SMF45612.1"/>
    <property type="molecule type" value="Genomic_DNA"/>
</dbReference>
<organism evidence="1 2">
    <name type="scientific">Tistlia consotensis USBA 355</name>
    <dbReference type="NCBI Taxonomy" id="560819"/>
    <lineage>
        <taxon>Bacteria</taxon>
        <taxon>Pseudomonadati</taxon>
        <taxon>Pseudomonadota</taxon>
        <taxon>Alphaproteobacteria</taxon>
        <taxon>Rhodospirillales</taxon>
        <taxon>Rhodovibrionaceae</taxon>
        <taxon>Tistlia</taxon>
    </lineage>
</organism>
<keyword evidence="2" id="KW-1185">Reference proteome</keyword>
<dbReference type="STRING" id="560819.SAMN05428998_11622"/>
<dbReference type="AlphaFoldDB" id="A0A1Y6CAL5"/>
<accession>A0A1Y6CAL5</accession>
<proteinExistence type="predicted"/>
<dbReference type="Gene3D" id="3.40.630.40">
    <property type="entry name" value="Zn-dependent exopeptidases"/>
    <property type="match status" value="1"/>
</dbReference>
<dbReference type="InterPro" id="IPR007709">
    <property type="entry name" value="N-FG_amidohydro"/>
</dbReference>
<dbReference type="Pfam" id="PF05013">
    <property type="entry name" value="FGase"/>
    <property type="match status" value="1"/>
</dbReference>
<dbReference type="InterPro" id="IPR011227">
    <property type="entry name" value="UCP029730"/>
</dbReference>
<keyword evidence="1" id="KW-0378">Hydrolase</keyword>
<dbReference type="Proteomes" id="UP000192917">
    <property type="component" value="Unassembled WGS sequence"/>
</dbReference>
<evidence type="ECO:0000313" key="2">
    <source>
        <dbReference type="Proteomes" id="UP000192917"/>
    </source>
</evidence>
<reference evidence="1 2" key="1">
    <citation type="submission" date="2017-04" db="EMBL/GenBank/DDBJ databases">
        <authorList>
            <person name="Afonso C.L."/>
            <person name="Miller P.J."/>
            <person name="Scott M.A."/>
            <person name="Spackman E."/>
            <person name="Goraichik I."/>
            <person name="Dimitrov K.M."/>
            <person name="Suarez D.L."/>
            <person name="Swayne D.E."/>
        </authorList>
    </citation>
    <scope>NUCLEOTIDE SEQUENCE [LARGE SCALE GENOMIC DNA]</scope>
    <source>
        <strain evidence="1 2">USBA 355</strain>
    </source>
</reference>
<gene>
    <name evidence="1" type="ORF">SAMN05428998_11622</name>
</gene>
<dbReference type="SUPFAM" id="SSF53187">
    <property type="entry name" value="Zn-dependent exopeptidases"/>
    <property type="match status" value="1"/>
</dbReference>
<dbReference type="RefSeq" id="WP_085124128.1">
    <property type="nucleotide sequence ID" value="NZ_FWZX01000016.1"/>
</dbReference>
<name>A0A1Y6CAL5_9PROT</name>
<protein>
    <submittedName>
        <fullName evidence="1">Predicted N-formylglutamate amidohydrolase</fullName>
    </submittedName>
</protein>
<evidence type="ECO:0000313" key="1">
    <source>
        <dbReference type="EMBL" id="SMF45612.1"/>
    </source>
</evidence>
<dbReference type="GO" id="GO:0016787">
    <property type="term" value="F:hydrolase activity"/>
    <property type="evidence" value="ECO:0007669"/>
    <property type="project" value="UniProtKB-KW"/>
</dbReference>